<dbReference type="InterPro" id="IPR050403">
    <property type="entry name" value="Myosin_RLC"/>
</dbReference>
<gene>
    <name evidence="6" type="ORF">B4U80_06767</name>
</gene>
<feature type="non-terminal residue" evidence="6">
    <location>
        <position position="1"/>
    </location>
</feature>
<keyword evidence="3" id="KW-0106">Calcium</keyword>
<dbReference type="InterPro" id="IPR011992">
    <property type="entry name" value="EF-hand-dom_pair"/>
</dbReference>
<feature type="region of interest" description="Disordered" evidence="4">
    <location>
        <begin position="1"/>
        <end position="28"/>
    </location>
</feature>
<dbReference type="PANTHER" id="PTHR23049">
    <property type="entry name" value="MYOSIN REGULATORY LIGHT CHAIN 2"/>
    <property type="match status" value="1"/>
</dbReference>
<dbReference type="OrthoDB" id="429467at2759"/>
<feature type="compositionally biased region" description="Basic and acidic residues" evidence="4">
    <location>
        <begin position="1"/>
        <end position="13"/>
    </location>
</feature>
<dbReference type="CDD" id="cd00051">
    <property type="entry name" value="EFh"/>
    <property type="match status" value="1"/>
</dbReference>
<accession>A0A443SIH0</accession>
<dbReference type="AlphaFoldDB" id="A0A443SIH0"/>
<name>A0A443SIH0_9ACAR</name>
<dbReference type="FunFam" id="1.10.238.10:FF:000007">
    <property type="entry name" value="Putative myosin regulatory light chain sqh"/>
    <property type="match status" value="1"/>
</dbReference>
<dbReference type="Gene3D" id="1.10.238.10">
    <property type="entry name" value="EF-hand"/>
    <property type="match status" value="2"/>
</dbReference>
<dbReference type="PROSITE" id="PS50222">
    <property type="entry name" value="EF_HAND_2"/>
    <property type="match status" value="1"/>
</dbReference>
<dbReference type="InterPro" id="IPR002048">
    <property type="entry name" value="EF_hand_dom"/>
</dbReference>
<dbReference type="InterPro" id="IPR018247">
    <property type="entry name" value="EF_Hand_1_Ca_BS"/>
</dbReference>
<evidence type="ECO:0000259" key="5">
    <source>
        <dbReference type="PROSITE" id="PS50222"/>
    </source>
</evidence>
<protein>
    <submittedName>
        <fullName evidence="6">Myosin regulatory light chain 2-like protein</fullName>
    </submittedName>
</protein>
<evidence type="ECO:0000256" key="2">
    <source>
        <dbReference type="ARBA" id="ARBA00022737"/>
    </source>
</evidence>
<dbReference type="EMBL" id="NCKV01002108">
    <property type="protein sequence ID" value="RWS27317.1"/>
    <property type="molecule type" value="Genomic_DNA"/>
</dbReference>
<evidence type="ECO:0000256" key="4">
    <source>
        <dbReference type="SAM" id="MobiDB-lite"/>
    </source>
</evidence>
<feature type="domain" description="EF-hand" evidence="5">
    <location>
        <begin position="41"/>
        <end position="76"/>
    </location>
</feature>
<dbReference type="SMART" id="SM00054">
    <property type="entry name" value="EFh"/>
    <property type="match status" value="1"/>
</dbReference>
<dbReference type="Proteomes" id="UP000288716">
    <property type="component" value="Unassembled WGS sequence"/>
</dbReference>
<evidence type="ECO:0000256" key="3">
    <source>
        <dbReference type="ARBA" id="ARBA00022837"/>
    </source>
</evidence>
<comment type="caution">
    <text evidence="6">The sequence shown here is derived from an EMBL/GenBank/DDBJ whole genome shotgun (WGS) entry which is preliminary data.</text>
</comment>
<keyword evidence="7" id="KW-1185">Reference proteome</keyword>
<dbReference type="Pfam" id="PF13405">
    <property type="entry name" value="EF-hand_6"/>
    <property type="match status" value="1"/>
</dbReference>
<sequence length="185" mass="20321">SETKKKSKKKEEGGDAPAAAGSTKKRAQRSGSNVFAMFSQNQVQVFKEAFQLIDQDKDGFISKNDIRQTFDSLGRMCTDDELNSMVSEAPGPINFTMFLTIFGDRIQGTDDEQVILNAFAQYDEGDGKCKPESLKHAMITWGEKFTPDEWDTTVSEAPTDSAGNIDIKKWAKMITGGGDEDEAAA</sequence>
<keyword evidence="1" id="KW-0479">Metal-binding</keyword>
<evidence type="ECO:0000313" key="6">
    <source>
        <dbReference type="EMBL" id="RWS27317.1"/>
    </source>
</evidence>
<dbReference type="GO" id="GO:0005509">
    <property type="term" value="F:calcium ion binding"/>
    <property type="evidence" value="ECO:0007669"/>
    <property type="project" value="InterPro"/>
</dbReference>
<dbReference type="GO" id="GO:0009791">
    <property type="term" value="P:post-embryonic development"/>
    <property type="evidence" value="ECO:0007669"/>
    <property type="project" value="UniProtKB-ARBA"/>
</dbReference>
<keyword evidence="2" id="KW-0677">Repeat</keyword>
<reference evidence="6 7" key="1">
    <citation type="journal article" date="2018" name="Gigascience">
        <title>Genomes of trombidid mites reveal novel predicted allergens and laterally-transferred genes associated with secondary metabolism.</title>
        <authorList>
            <person name="Dong X."/>
            <person name="Chaisiri K."/>
            <person name="Xia D."/>
            <person name="Armstrong S.D."/>
            <person name="Fang Y."/>
            <person name="Donnelly M.J."/>
            <person name="Kadowaki T."/>
            <person name="McGarry J.W."/>
            <person name="Darby A.C."/>
            <person name="Makepeace B.L."/>
        </authorList>
    </citation>
    <scope>NUCLEOTIDE SEQUENCE [LARGE SCALE GENOMIC DNA]</scope>
    <source>
        <strain evidence="6">UoL-UT</strain>
    </source>
</reference>
<organism evidence="6 7">
    <name type="scientific">Leptotrombidium deliense</name>
    <dbReference type="NCBI Taxonomy" id="299467"/>
    <lineage>
        <taxon>Eukaryota</taxon>
        <taxon>Metazoa</taxon>
        <taxon>Ecdysozoa</taxon>
        <taxon>Arthropoda</taxon>
        <taxon>Chelicerata</taxon>
        <taxon>Arachnida</taxon>
        <taxon>Acari</taxon>
        <taxon>Acariformes</taxon>
        <taxon>Trombidiformes</taxon>
        <taxon>Prostigmata</taxon>
        <taxon>Anystina</taxon>
        <taxon>Parasitengona</taxon>
        <taxon>Trombiculoidea</taxon>
        <taxon>Trombiculidae</taxon>
        <taxon>Leptotrombidium</taxon>
    </lineage>
</organism>
<dbReference type="VEuPathDB" id="VectorBase:LDEU004723"/>
<dbReference type="SUPFAM" id="SSF47473">
    <property type="entry name" value="EF-hand"/>
    <property type="match status" value="1"/>
</dbReference>
<evidence type="ECO:0000256" key="1">
    <source>
        <dbReference type="ARBA" id="ARBA00022723"/>
    </source>
</evidence>
<dbReference type="STRING" id="299467.A0A443SIH0"/>
<dbReference type="PROSITE" id="PS00018">
    <property type="entry name" value="EF_HAND_1"/>
    <property type="match status" value="1"/>
</dbReference>
<evidence type="ECO:0000313" key="7">
    <source>
        <dbReference type="Proteomes" id="UP000288716"/>
    </source>
</evidence>
<proteinExistence type="predicted"/>